<dbReference type="EMBL" id="JBHTLP010000014">
    <property type="protein sequence ID" value="MFD1143529.1"/>
    <property type="molecule type" value="Genomic_DNA"/>
</dbReference>
<protein>
    <submittedName>
        <fullName evidence="1">Uncharacterized protein</fullName>
    </submittedName>
</protein>
<dbReference type="RefSeq" id="WP_379884403.1">
    <property type="nucleotide sequence ID" value="NZ_JBHTLP010000014.1"/>
</dbReference>
<keyword evidence="2" id="KW-1185">Reference proteome</keyword>
<proteinExistence type="predicted"/>
<dbReference type="Proteomes" id="UP001597116">
    <property type="component" value="Unassembled WGS sequence"/>
</dbReference>
<evidence type="ECO:0000313" key="2">
    <source>
        <dbReference type="Proteomes" id="UP001597116"/>
    </source>
</evidence>
<accession>A0ABW3Q9X9</accession>
<evidence type="ECO:0000313" key="1">
    <source>
        <dbReference type="EMBL" id="MFD1143529.1"/>
    </source>
</evidence>
<gene>
    <name evidence="1" type="ORF">ACFQ4C_20550</name>
</gene>
<sequence length="84" mass="9609">MFLYFSYSSSDGYVQRQHLPSEELEIHLDTLNCFVAFGYVLKSAYLVDEQGGRSDLPVEAFDGWPIAYHLLNLQKEYQIALISG</sequence>
<comment type="caution">
    <text evidence="1">The sequence shown here is derived from an EMBL/GenBank/DDBJ whole genome shotgun (WGS) entry which is preliminary data.</text>
</comment>
<name>A0ABW3Q9X9_9BACT</name>
<reference evidence="2" key="1">
    <citation type="journal article" date="2019" name="Int. J. Syst. Evol. Microbiol.">
        <title>The Global Catalogue of Microorganisms (GCM) 10K type strain sequencing project: providing services to taxonomists for standard genome sequencing and annotation.</title>
        <authorList>
            <consortium name="The Broad Institute Genomics Platform"/>
            <consortium name="The Broad Institute Genome Sequencing Center for Infectious Disease"/>
            <person name="Wu L."/>
            <person name="Ma J."/>
        </authorList>
    </citation>
    <scope>NUCLEOTIDE SEQUENCE [LARGE SCALE GENOMIC DNA]</scope>
    <source>
        <strain evidence="2">CCUG 55608</strain>
    </source>
</reference>
<organism evidence="1 2">
    <name type="scientific">Larkinella insperata</name>
    <dbReference type="NCBI Taxonomy" id="332158"/>
    <lineage>
        <taxon>Bacteria</taxon>
        <taxon>Pseudomonadati</taxon>
        <taxon>Bacteroidota</taxon>
        <taxon>Cytophagia</taxon>
        <taxon>Cytophagales</taxon>
        <taxon>Spirosomataceae</taxon>
        <taxon>Larkinella</taxon>
    </lineage>
</organism>